<evidence type="ECO:0000313" key="1">
    <source>
        <dbReference type="EMBL" id="KAK8571717.1"/>
    </source>
</evidence>
<organism evidence="1 2">
    <name type="scientific">Hibiscus sabdariffa</name>
    <name type="common">roselle</name>
    <dbReference type="NCBI Taxonomy" id="183260"/>
    <lineage>
        <taxon>Eukaryota</taxon>
        <taxon>Viridiplantae</taxon>
        <taxon>Streptophyta</taxon>
        <taxon>Embryophyta</taxon>
        <taxon>Tracheophyta</taxon>
        <taxon>Spermatophyta</taxon>
        <taxon>Magnoliopsida</taxon>
        <taxon>eudicotyledons</taxon>
        <taxon>Gunneridae</taxon>
        <taxon>Pentapetalae</taxon>
        <taxon>rosids</taxon>
        <taxon>malvids</taxon>
        <taxon>Malvales</taxon>
        <taxon>Malvaceae</taxon>
        <taxon>Malvoideae</taxon>
        <taxon>Hibiscus</taxon>
    </lineage>
</organism>
<dbReference type="Proteomes" id="UP001472677">
    <property type="component" value="Unassembled WGS sequence"/>
</dbReference>
<comment type="caution">
    <text evidence="1">The sequence shown here is derived from an EMBL/GenBank/DDBJ whole genome shotgun (WGS) entry which is preliminary data.</text>
</comment>
<sequence length="80" mass="8998">MTTYAKELVERMGLRKPNSEVEPPEFGAVADGKYDIILLVFPQNYETILNLKVASFVDGTGRYIYCNGEAQSAKYDSQSR</sequence>
<dbReference type="EMBL" id="JBBPBM010000008">
    <property type="protein sequence ID" value="KAK8571717.1"/>
    <property type="molecule type" value="Genomic_DNA"/>
</dbReference>
<gene>
    <name evidence="1" type="ORF">V6N12_027792</name>
</gene>
<protein>
    <submittedName>
        <fullName evidence="1">Uncharacterized protein</fullName>
    </submittedName>
</protein>
<keyword evidence="2" id="KW-1185">Reference proteome</keyword>
<reference evidence="1 2" key="1">
    <citation type="journal article" date="2024" name="G3 (Bethesda)">
        <title>Genome assembly of Hibiscus sabdariffa L. provides insights into metabolisms of medicinal natural products.</title>
        <authorList>
            <person name="Kim T."/>
        </authorList>
    </citation>
    <scope>NUCLEOTIDE SEQUENCE [LARGE SCALE GENOMIC DNA]</scope>
    <source>
        <strain evidence="1">TK-2024</strain>
        <tissue evidence="1">Old leaves</tissue>
    </source>
</reference>
<evidence type="ECO:0000313" key="2">
    <source>
        <dbReference type="Proteomes" id="UP001472677"/>
    </source>
</evidence>
<accession>A0ABR2F3X2</accession>
<name>A0ABR2F3X2_9ROSI</name>
<proteinExistence type="predicted"/>